<feature type="chain" id="PRO_5006938806" evidence="2">
    <location>
        <begin position="33"/>
        <end position="335"/>
    </location>
</feature>
<dbReference type="InterPro" id="IPR006311">
    <property type="entry name" value="TAT_signal"/>
</dbReference>
<organism evidence="3 4">
    <name type="scientific">Comamonas kerstersii</name>
    <dbReference type="NCBI Taxonomy" id="225992"/>
    <lineage>
        <taxon>Bacteria</taxon>
        <taxon>Pseudomonadati</taxon>
        <taxon>Pseudomonadota</taxon>
        <taxon>Betaproteobacteria</taxon>
        <taxon>Burkholderiales</taxon>
        <taxon>Comamonadaceae</taxon>
        <taxon>Comamonas</taxon>
    </lineage>
</organism>
<dbReference type="CDD" id="cd07012">
    <property type="entry name" value="PBP2_Bug_TTT"/>
    <property type="match status" value="1"/>
</dbReference>
<comment type="caution">
    <text evidence="3">The sequence shown here is derived from an EMBL/GenBank/DDBJ whole genome shotgun (WGS) entry which is preliminary data.</text>
</comment>
<name>A0A0W7YY40_9BURK</name>
<evidence type="ECO:0000313" key="3">
    <source>
        <dbReference type="EMBL" id="KUF39905.1"/>
    </source>
</evidence>
<dbReference type="Proteomes" id="UP000053300">
    <property type="component" value="Unassembled WGS sequence"/>
</dbReference>
<dbReference type="PANTHER" id="PTHR42928">
    <property type="entry name" value="TRICARBOXYLATE-BINDING PROTEIN"/>
    <property type="match status" value="1"/>
</dbReference>
<accession>A0A0W7YY40</accession>
<dbReference type="EMBL" id="LPXH01000034">
    <property type="protein sequence ID" value="KUF39905.1"/>
    <property type="molecule type" value="Genomic_DNA"/>
</dbReference>
<dbReference type="SUPFAM" id="SSF53850">
    <property type="entry name" value="Periplasmic binding protein-like II"/>
    <property type="match status" value="1"/>
</dbReference>
<dbReference type="AlphaFoldDB" id="A0A0W7YY40"/>
<keyword evidence="2" id="KW-0732">Signal</keyword>
<keyword evidence="4" id="KW-1185">Reference proteome</keyword>
<dbReference type="STRING" id="225992.B5M06_01525"/>
<dbReference type="PANTHER" id="PTHR42928:SF5">
    <property type="entry name" value="BLR1237 PROTEIN"/>
    <property type="match status" value="1"/>
</dbReference>
<comment type="similarity">
    <text evidence="1">Belongs to the UPF0065 (bug) family.</text>
</comment>
<dbReference type="InterPro" id="IPR005064">
    <property type="entry name" value="BUG"/>
</dbReference>
<dbReference type="PIRSF" id="PIRSF017082">
    <property type="entry name" value="YflP"/>
    <property type="match status" value="1"/>
</dbReference>
<protein>
    <submittedName>
        <fullName evidence="3">ABC transporter substrate-binding protein</fullName>
    </submittedName>
</protein>
<dbReference type="RefSeq" id="WP_058880153.1">
    <property type="nucleotide sequence ID" value="NZ_LPXH01000034.1"/>
</dbReference>
<dbReference type="InterPro" id="IPR042100">
    <property type="entry name" value="Bug_dom1"/>
</dbReference>
<dbReference type="Gene3D" id="3.40.190.150">
    <property type="entry name" value="Bordetella uptake gene, domain 1"/>
    <property type="match status" value="1"/>
</dbReference>
<evidence type="ECO:0000256" key="1">
    <source>
        <dbReference type="ARBA" id="ARBA00006987"/>
    </source>
</evidence>
<evidence type="ECO:0000313" key="4">
    <source>
        <dbReference type="Proteomes" id="UP000053300"/>
    </source>
</evidence>
<reference evidence="3 4" key="1">
    <citation type="submission" date="2015-12" db="EMBL/GenBank/DDBJ databases">
        <title>Complete genome sequence of a multi-drug resistant strain Acidovorax sp. 12322-1.</title>
        <authorList>
            <person name="Ming D."/>
            <person name="Wang M."/>
            <person name="Hu S."/>
            <person name="Zhou Y."/>
            <person name="Jiang T."/>
        </authorList>
    </citation>
    <scope>NUCLEOTIDE SEQUENCE [LARGE SCALE GENOMIC DNA]</scope>
    <source>
        <strain evidence="3 4">12322-1</strain>
    </source>
</reference>
<sequence length="335" mass="35122">MSQFASSASPLTRRSLLAAAALALAAPAASWAQSDAAYPKAGSVLRYIVPFTPGGLTDVMARLVGQHLGERMNLNVLIDNKPGAGAMLGAEAAVRSAADGYNILAVNMTHSVNATLFQGRVKFDLSKDLKPVAFLAGSPVLVVVPANSPIHSLEDLVKGAKQKPLNAGSSGLGTPSHLSLALFNQLNGTSIQHIPYKGGSPSLSDLMAGQLDVIFSNFPESIPFVKAGKLRAIAIATDQRNAQVPEVPTTAEAGMPKLNVEQWTAVMVPAATPDAVVNTLSQALVQIMQIPEVVARSTELGFRVDPKGPAEFAQFWNAEVQRWSEVIQAAGITAD</sequence>
<dbReference type="PROSITE" id="PS51318">
    <property type="entry name" value="TAT"/>
    <property type="match status" value="1"/>
</dbReference>
<dbReference type="Pfam" id="PF03401">
    <property type="entry name" value="TctC"/>
    <property type="match status" value="1"/>
</dbReference>
<proteinExistence type="inferred from homology"/>
<evidence type="ECO:0000256" key="2">
    <source>
        <dbReference type="SAM" id="SignalP"/>
    </source>
</evidence>
<gene>
    <name evidence="3" type="ORF">AS359_13810</name>
</gene>
<feature type="signal peptide" evidence="2">
    <location>
        <begin position="1"/>
        <end position="32"/>
    </location>
</feature>
<dbReference type="Gene3D" id="3.40.190.10">
    <property type="entry name" value="Periplasmic binding protein-like II"/>
    <property type="match status" value="1"/>
</dbReference>